<dbReference type="Pfam" id="PF01869">
    <property type="entry name" value="BcrAD_BadFG"/>
    <property type="match status" value="1"/>
</dbReference>
<dbReference type="PANTHER" id="PTHR43190">
    <property type="entry name" value="N-ACETYL-D-GLUCOSAMINE KINASE"/>
    <property type="match status" value="1"/>
</dbReference>
<accession>A0A4Q9DSQ8</accession>
<sequence length="327" mass="35204">MPYVLGIDGGGSKTYTVVTDELGNRLGQGVSGRSNHQKFGVDQAMANIRESIDIALTEAQLAYEDIVFVQYGLAGADRPKDFEVLLPALGHLPFRSWDLVCDTMTGLRAGSPDNIGVVLVCGNGTNAAGRNRQGQSVQTGGLGPLYGDRTSGPDLARETFSCAVRSWELRERPSLLTDLVPRYFGFAAMEELVNDFLDRDVQKVPGELTIVLHQAADAGDELAIELLRSSGKELGLAANSVIERLGGFDASAAVPIVLVGSVVQEGRNPHLLQALREKIAEKHAHFELVVPKLSPVYGSVLLAMDHLQLPVTEEIMNKFASYGGYKS</sequence>
<dbReference type="InterPro" id="IPR043129">
    <property type="entry name" value="ATPase_NBD"/>
</dbReference>
<dbReference type="Gene3D" id="3.30.420.40">
    <property type="match status" value="2"/>
</dbReference>
<keyword evidence="3" id="KW-1185">Reference proteome</keyword>
<feature type="domain" description="ATPase BadF/BadG/BcrA/BcrD type" evidence="1">
    <location>
        <begin position="5"/>
        <end position="303"/>
    </location>
</feature>
<dbReference type="Proteomes" id="UP000293142">
    <property type="component" value="Unassembled WGS sequence"/>
</dbReference>
<dbReference type="EMBL" id="SIRE01000012">
    <property type="protein sequence ID" value="TBL77372.1"/>
    <property type="molecule type" value="Genomic_DNA"/>
</dbReference>
<organism evidence="2 3">
    <name type="scientific">Paenibacillus thalictri</name>
    <dbReference type="NCBI Taxonomy" id="2527873"/>
    <lineage>
        <taxon>Bacteria</taxon>
        <taxon>Bacillati</taxon>
        <taxon>Bacillota</taxon>
        <taxon>Bacilli</taxon>
        <taxon>Bacillales</taxon>
        <taxon>Paenibacillaceae</taxon>
        <taxon>Paenibacillus</taxon>
    </lineage>
</organism>
<evidence type="ECO:0000259" key="1">
    <source>
        <dbReference type="Pfam" id="PF01869"/>
    </source>
</evidence>
<dbReference type="InterPro" id="IPR002731">
    <property type="entry name" value="ATPase_BadF"/>
</dbReference>
<dbReference type="AlphaFoldDB" id="A0A4Q9DSQ8"/>
<gene>
    <name evidence="2" type="ORF">EYB31_18010</name>
</gene>
<dbReference type="InterPro" id="IPR052519">
    <property type="entry name" value="Euk-type_GlcNAc_Kinase"/>
</dbReference>
<dbReference type="PANTHER" id="PTHR43190:SF3">
    <property type="entry name" value="N-ACETYL-D-GLUCOSAMINE KINASE"/>
    <property type="match status" value="1"/>
</dbReference>
<dbReference type="CDD" id="cd24007">
    <property type="entry name" value="ASKHA_NBD_eukNAGK-like"/>
    <property type="match status" value="1"/>
</dbReference>
<evidence type="ECO:0000313" key="2">
    <source>
        <dbReference type="EMBL" id="TBL77372.1"/>
    </source>
</evidence>
<reference evidence="2 3" key="1">
    <citation type="submission" date="2019-02" db="EMBL/GenBank/DDBJ databases">
        <title>Paenibacillus sp. nov., isolated from surface-sterilized tissue of Thalictrum simplex L.</title>
        <authorList>
            <person name="Tuo L."/>
        </authorList>
    </citation>
    <scope>NUCLEOTIDE SEQUENCE [LARGE SCALE GENOMIC DNA]</scope>
    <source>
        <strain evidence="2 3">N2SHLJ1</strain>
    </source>
</reference>
<dbReference type="OrthoDB" id="9772633at2"/>
<evidence type="ECO:0000313" key="3">
    <source>
        <dbReference type="Proteomes" id="UP000293142"/>
    </source>
</evidence>
<protein>
    <submittedName>
        <fullName evidence="2">ATPase</fullName>
    </submittedName>
</protein>
<name>A0A4Q9DSQ8_9BACL</name>
<dbReference type="SUPFAM" id="SSF53067">
    <property type="entry name" value="Actin-like ATPase domain"/>
    <property type="match status" value="2"/>
</dbReference>
<dbReference type="RefSeq" id="WP_131014763.1">
    <property type="nucleotide sequence ID" value="NZ_SIRE01000012.1"/>
</dbReference>
<proteinExistence type="predicted"/>
<comment type="caution">
    <text evidence="2">The sequence shown here is derived from an EMBL/GenBank/DDBJ whole genome shotgun (WGS) entry which is preliminary data.</text>
</comment>